<evidence type="ECO:0000256" key="10">
    <source>
        <dbReference type="SAM" id="MobiDB-lite"/>
    </source>
</evidence>
<protein>
    <recommendedName>
        <fullName evidence="9">TRAP transporter small permease protein</fullName>
    </recommendedName>
</protein>
<comment type="similarity">
    <text evidence="8 9">Belongs to the TRAP transporter small permease family.</text>
</comment>
<name>A0A369T898_9PROT</name>
<comment type="subunit">
    <text evidence="9">The complex comprises the extracytoplasmic solute receptor protein and the two transmembrane proteins.</text>
</comment>
<evidence type="ECO:0000256" key="7">
    <source>
        <dbReference type="ARBA" id="ARBA00023136"/>
    </source>
</evidence>
<evidence type="ECO:0000256" key="9">
    <source>
        <dbReference type="RuleBase" id="RU369079"/>
    </source>
</evidence>
<evidence type="ECO:0000256" key="8">
    <source>
        <dbReference type="ARBA" id="ARBA00038436"/>
    </source>
</evidence>
<evidence type="ECO:0000259" key="11">
    <source>
        <dbReference type="Pfam" id="PF04290"/>
    </source>
</evidence>
<feature type="compositionally biased region" description="Basic and acidic residues" evidence="10">
    <location>
        <begin position="183"/>
        <end position="193"/>
    </location>
</feature>
<dbReference type="AlphaFoldDB" id="A0A369T898"/>
<accession>A0A369T898</accession>
<evidence type="ECO:0000256" key="4">
    <source>
        <dbReference type="ARBA" id="ARBA00022519"/>
    </source>
</evidence>
<feature type="region of interest" description="Disordered" evidence="10">
    <location>
        <begin position="183"/>
        <end position="206"/>
    </location>
</feature>
<reference evidence="12 13" key="1">
    <citation type="submission" date="2018-07" db="EMBL/GenBank/DDBJ databases">
        <title>Venubactetium sediminum gen. nov., sp. nov., isolated from a marine solar saltern.</title>
        <authorList>
            <person name="Wang S."/>
        </authorList>
    </citation>
    <scope>NUCLEOTIDE SEQUENCE [LARGE SCALE GENOMIC DNA]</scope>
    <source>
        <strain evidence="12 13">WD2A32</strain>
    </source>
</reference>
<dbReference type="GO" id="GO:0022857">
    <property type="term" value="F:transmembrane transporter activity"/>
    <property type="evidence" value="ECO:0007669"/>
    <property type="project" value="UniProtKB-UniRule"/>
</dbReference>
<sequence>MSLFYFIDRLSMFTGKAFAWCILILTLGGSYEVFVRYLLNAPTGWAYDMSYIMYGALFLMAGPYTLSRDGHVRGDVVYRLMPQRVQAAIDLILHILFLLPAVGAMMYQGYLYAQESWGYWEKSIFSPMGVPIYPLKTLVPIAGLILFLQGIAEASRCVRCLRDGYWPERMQDVEELETAILHQEEERRKHGETTPDITQGQEGAKR</sequence>
<proteinExistence type="inferred from homology"/>
<feature type="domain" description="Tripartite ATP-independent periplasmic transporters DctQ component" evidence="11">
    <location>
        <begin position="27"/>
        <end position="159"/>
    </location>
</feature>
<gene>
    <name evidence="12" type="ORF">DRB17_17455</name>
</gene>
<keyword evidence="4 9" id="KW-0997">Cell inner membrane</keyword>
<evidence type="ECO:0000256" key="2">
    <source>
        <dbReference type="ARBA" id="ARBA00022448"/>
    </source>
</evidence>
<dbReference type="GO" id="GO:0005886">
    <property type="term" value="C:plasma membrane"/>
    <property type="evidence" value="ECO:0007669"/>
    <property type="project" value="UniProtKB-SubCell"/>
</dbReference>
<keyword evidence="13" id="KW-1185">Reference proteome</keyword>
<keyword evidence="5 9" id="KW-0812">Transmembrane</keyword>
<feature type="transmembrane region" description="Helical" evidence="9">
    <location>
        <begin position="45"/>
        <end position="66"/>
    </location>
</feature>
<evidence type="ECO:0000313" key="13">
    <source>
        <dbReference type="Proteomes" id="UP000253941"/>
    </source>
</evidence>
<dbReference type="Proteomes" id="UP000253941">
    <property type="component" value="Unassembled WGS sequence"/>
</dbReference>
<dbReference type="InterPro" id="IPR007387">
    <property type="entry name" value="TRAP_DctQ"/>
</dbReference>
<evidence type="ECO:0000256" key="6">
    <source>
        <dbReference type="ARBA" id="ARBA00022989"/>
    </source>
</evidence>
<evidence type="ECO:0000256" key="5">
    <source>
        <dbReference type="ARBA" id="ARBA00022692"/>
    </source>
</evidence>
<feature type="transmembrane region" description="Helical" evidence="9">
    <location>
        <begin position="17"/>
        <end position="39"/>
    </location>
</feature>
<dbReference type="InterPro" id="IPR055348">
    <property type="entry name" value="DctQ"/>
</dbReference>
<feature type="compositionally biased region" description="Polar residues" evidence="10">
    <location>
        <begin position="195"/>
        <end position="206"/>
    </location>
</feature>
<evidence type="ECO:0000313" key="12">
    <source>
        <dbReference type="EMBL" id="RDD60575.1"/>
    </source>
</evidence>
<feature type="transmembrane region" description="Helical" evidence="9">
    <location>
        <begin position="130"/>
        <end position="152"/>
    </location>
</feature>
<comment type="subcellular location">
    <subcellularLocation>
        <location evidence="1 9">Cell inner membrane</location>
        <topology evidence="1 9">Multi-pass membrane protein</topology>
    </subcellularLocation>
</comment>
<dbReference type="PANTHER" id="PTHR35011">
    <property type="entry name" value="2,3-DIKETO-L-GULONATE TRAP TRANSPORTER SMALL PERMEASE PROTEIN YIAM"/>
    <property type="match status" value="1"/>
</dbReference>
<dbReference type="Pfam" id="PF04290">
    <property type="entry name" value="DctQ"/>
    <property type="match status" value="1"/>
</dbReference>
<keyword evidence="2 9" id="KW-0813">Transport</keyword>
<evidence type="ECO:0000256" key="1">
    <source>
        <dbReference type="ARBA" id="ARBA00004429"/>
    </source>
</evidence>
<keyword evidence="6 9" id="KW-1133">Transmembrane helix</keyword>
<keyword evidence="3" id="KW-1003">Cell membrane</keyword>
<dbReference type="RefSeq" id="WP_114583511.1">
    <property type="nucleotide sequence ID" value="NZ_QPMH01000024.1"/>
</dbReference>
<dbReference type="EMBL" id="QPMH01000024">
    <property type="protein sequence ID" value="RDD60575.1"/>
    <property type="molecule type" value="Genomic_DNA"/>
</dbReference>
<comment type="function">
    <text evidence="9">Part of the tripartite ATP-independent periplasmic (TRAP) transport system.</text>
</comment>
<evidence type="ECO:0000256" key="3">
    <source>
        <dbReference type="ARBA" id="ARBA00022475"/>
    </source>
</evidence>
<keyword evidence="7 9" id="KW-0472">Membrane</keyword>
<comment type="caution">
    <text evidence="12">The sequence shown here is derived from an EMBL/GenBank/DDBJ whole genome shotgun (WGS) entry which is preliminary data.</text>
</comment>
<organism evidence="12 13">
    <name type="scientific">Ferruginivarius sediminum</name>
    <dbReference type="NCBI Taxonomy" id="2661937"/>
    <lineage>
        <taxon>Bacteria</taxon>
        <taxon>Pseudomonadati</taxon>
        <taxon>Pseudomonadota</taxon>
        <taxon>Alphaproteobacteria</taxon>
        <taxon>Rhodospirillales</taxon>
        <taxon>Rhodospirillaceae</taxon>
        <taxon>Ferruginivarius</taxon>
    </lineage>
</organism>
<feature type="transmembrane region" description="Helical" evidence="9">
    <location>
        <begin position="87"/>
        <end position="110"/>
    </location>
</feature>
<dbReference type="PANTHER" id="PTHR35011:SF4">
    <property type="entry name" value="SLL1102 PROTEIN"/>
    <property type="match status" value="1"/>
</dbReference>